<dbReference type="InterPro" id="IPR039426">
    <property type="entry name" value="TonB-dep_rcpt-like"/>
</dbReference>
<dbReference type="InterPro" id="IPR036942">
    <property type="entry name" value="Beta-barrel_TonB_sf"/>
</dbReference>
<dbReference type="PROSITE" id="PS52016">
    <property type="entry name" value="TONB_DEPENDENT_REC_3"/>
    <property type="match status" value="1"/>
</dbReference>
<dbReference type="SUPFAM" id="SSF56935">
    <property type="entry name" value="Porins"/>
    <property type="match status" value="1"/>
</dbReference>
<evidence type="ECO:0000256" key="3">
    <source>
        <dbReference type="ARBA" id="ARBA00022452"/>
    </source>
</evidence>
<evidence type="ECO:0000256" key="8">
    <source>
        <dbReference type="SAM" id="SignalP"/>
    </source>
</evidence>
<evidence type="ECO:0000256" key="4">
    <source>
        <dbReference type="ARBA" id="ARBA00022692"/>
    </source>
</evidence>
<dbReference type="NCBIfam" id="TIGR04057">
    <property type="entry name" value="SusC_RagA_signa"/>
    <property type="match status" value="1"/>
</dbReference>
<evidence type="ECO:0000256" key="7">
    <source>
        <dbReference type="PROSITE-ProRule" id="PRU01360"/>
    </source>
</evidence>
<dbReference type="Pfam" id="PF07715">
    <property type="entry name" value="Plug"/>
    <property type="match status" value="1"/>
</dbReference>
<dbReference type="InterPro" id="IPR023996">
    <property type="entry name" value="TonB-dep_OMP_SusC/RagA"/>
</dbReference>
<gene>
    <name evidence="10" type="ORF">LQ567_13025</name>
</gene>
<reference evidence="10 11" key="1">
    <citation type="submission" date="2021-11" db="EMBL/GenBank/DDBJ databases">
        <title>Genomic of Niabella pedocola.</title>
        <authorList>
            <person name="Wu T."/>
        </authorList>
    </citation>
    <scope>NUCLEOTIDE SEQUENCE [LARGE SCALE GENOMIC DNA]</scope>
    <source>
        <strain evidence="10 11">JCM 31011</strain>
    </source>
</reference>
<evidence type="ECO:0000259" key="9">
    <source>
        <dbReference type="Pfam" id="PF07715"/>
    </source>
</evidence>
<keyword evidence="4 7" id="KW-0812">Transmembrane</keyword>
<feature type="signal peptide" evidence="8">
    <location>
        <begin position="1"/>
        <end position="26"/>
    </location>
</feature>
<dbReference type="EMBL" id="JAJNEC010000005">
    <property type="protein sequence ID" value="MCD2423692.1"/>
    <property type="molecule type" value="Genomic_DNA"/>
</dbReference>
<dbReference type="RefSeq" id="WP_231004953.1">
    <property type="nucleotide sequence ID" value="NZ_JAJNEC010000005.1"/>
</dbReference>
<dbReference type="SUPFAM" id="SSF49464">
    <property type="entry name" value="Carboxypeptidase regulatory domain-like"/>
    <property type="match status" value="1"/>
</dbReference>
<proteinExistence type="inferred from homology"/>
<dbReference type="InterPro" id="IPR008969">
    <property type="entry name" value="CarboxyPept-like_regulatory"/>
</dbReference>
<dbReference type="Gene3D" id="2.60.40.1120">
    <property type="entry name" value="Carboxypeptidase-like, regulatory domain"/>
    <property type="match status" value="1"/>
</dbReference>
<organism evidence="10 11">
    <name type="scientific">Niabella pedocola</name>
    <dbReference type="NCBI Taxonomy" id="1752077"/>
    <lineage>
        <taxon>Bacteria</taxon>
        <taxon>Pseudomonadati</taxon>
        <taxon>Bacteroidota</taxon>
        <taxon>Chitinophagia</taxon>
        <taxon>Chitinophagales</taxon>
        <taxon>Chitinophagaceae</taxon>
        <taxon>Niabella</taxon>
    </lineage>
</organism>
<comment type="similarity">
    <text evidence="7">Belongs to the TonB-dependent receptor family.</text>
</comment>
<feature type="domain" description="TonB-dependent receptor plug" evidence="9">
    <location>
        <begin position="120"/>
        <end position="244"/>
    </location>
</feature>
<comment type="subcellular location">
    <subcellularLocation>
        <location evidence="1 7">Cell outer membrane</location>
        <topology evidence="1 7">Multi-pass membrane protein</topology>
    </subcellularLocation>
</comment>
<keyword evidence="3 7" id="KW-1134">Transmembrane beta strand</keyword>
<protein>
    <submittedName>
        <fullName evidence="10">SusC/RagA family TonB-linked outer membrane protein</fullName>
    </submittedName>
</protein>
<evidence type="ECO:0000313" key="10">
    <source>
        <dbReference type="EMBL" id="MCD2423692.1"/>
    </source>
</evidence>
<keyword evidence="2 7" id="KW-0813">Transport</keyword>
<keyword evidence="11" id="KW-1185">Reference proteome</keyword>
<dbReference type="NCBIfam" id="TIGR04056">
    <property type="entry name" value="OMP_RagA_SusC"/>
    <property type="match status" value="1"/>
</dbReference>
<evidence type="ECO:0000256" key="1">
    <source>
        <dbReference type="ARBA" id="ARBA00004571"/>
    </source>
</evidence>
<keyword evidence="5 7" id="KW-0472">Membrane</keyword>
<dbReference type="Pfam" id="PF13715">
    <property type="entry name" value="CarbopepD_reg_2"/>
    <property type="match status" value="1"/>
</dbReference>
<comment type="caution">
    <text evidence="10">The sequence shown here is derived from an EMBL/GenBank/DDBJ whole genome shotgun (WGS) entry which is preliminary data.</text>
</comment>
<dbReference type="Proteomes" id="UP001199816">
    <property type="component" value="Unassembled WGS sequence"/>
</dbReference>
<dbReference type="Gene3D" id="2.40.170.20">
    <property type="entry name" value="TonB-dependent receptor, beta-barrel domain"/>
    <property type="match status" value="1"/>
</dbReference>
<feature type="chain" id="PRO_5045522780" evidence="8">
    <location>
        <begin position="27"/>
        <end position="1044"/>
    </location>
</feature>
<dbReference type="InterPro" id="IPR023997">
    <property type="entry name" value="TonB-dep_OMP_SusC/RagA_CS"/>
</dbReference>
<keyword evidence="6 7" id="KW-0998">Cell outer membrane</keyword>
<keyword evidence="8" id="KW-0732">Signal</keyword>
<evidence type="ECO:0000256" key="5">
    <source>
        <dbReference type="ARBA" id="ARBA00023136"/>
    </source>
</evidence>
<dbReference type="InterPro" id="IPR037066">
    <property type="entry name" value="Plug_dom_sf"/>
</dbReference>
<evidence type="ECO:0000256" key="2">
    <source>
        <dbReference type="ARBA" id="ARBA00022448"/>
    </source>
</evidence>
<dbReference type="Gene3D" id="2.170.130.10">
    <property type="entry name" value="TonB-dependent receptor, plug domain"/>
    <property type="match status" value="1"/>
</dbReference>
<dbReference type="InterPro" id="IPR012910">
    <property type="entry name" value="Plug_dom"/>
</dbReference>
<sequence>MKYTPHPSIHLLMVCLFALFLSPLQAQVLRVSGFVKNGQGEAIPGATIQQKGTQTATVADANGHFSFNVSSNAILVISSVGYQPKEIPATRGAVQIILIPDEKDSLSEVVVTAMGIKREQRTLGYAAQTVSAEDLTVNKQTNVVNALQGKVAGVNIQSTGGAPGQGARINIRGVNSLDPNRPSQPLFIVDGVEIDNSTTTYGGGDTRGMTNRAADINPDDIETISVLKGGAATALYGIRASNGAVIITTKSAKAGKLSVSYNGTYGFSKVNKTPDVQSTYTQGYLGEYDKTSFWPSWGPTVEEAKKLDPSHPAQLFDNFKRAYRTGNTNRHNISLGGGTDKIQGGGSFNYAHDNGVIPFSDYTSYNARAFSNIQFSSKFQAGFSINYINSGGSRVNSDRYGEQLIYWSPRWDVMDYMNPDGTQKTYGGDNDNPVYTLATNRFFDNVNRVISSVNFKYSPLSWLNFTYRFGNDIYTDHRDWHAPGPVGVVGEVISGDNGFGFVSTTDIKNRNITSTFIANINKTFNDRFSVSLNLGHDLIDRKYNRSYVYGDTLAVRDLFALQNTRKITGNTYASLYRNVGIFADLTLGYDNLLFLNLTGRRDMTSTLAPDNRAYFYPSASLSYIFSESIKNRPDWFSFGKFRFSYATVAKDTDPYSILSGFSANDDKIGNAITFTTLDRLENLRLKPEFTKTYEGGVELKLFKSRLGLDLTLYKAVSKDLIVPVYVSNATGYDQVFLNAGDLENRGIELTLSAVPVKQTNFTWDFNINFTRNKSEVLSLSQDPKLDEIITATQFGYSSSTASMKLIPGYPYGALFGRTYKRYYGNDTDDGITLEKDRPMVIGADGFPMIDTKQRYLGTSEPKFIISTLQNLTFKDLTLSALLDARYGVKKYNQFANFMAAFGVSKITENRNQSIVFPGVLADGTPNTKTVYLGQATGPDGKDYGAGYYRNVYRGVTENFIEDAGWVRLRSLSLSYNLHKLFDKTGFLKGGSVAVTGTNLWLNTKFTGFDPESSSFSASDNSSGGFSGFTYPAVRSFLFSLNLQF</sequence>
<evidence type="ECO:0000256" key="6">
    <source>
        <dbReference type="ARBA" id="ARBA00023237"/>
    </source>
</evidence>
<accession>A0ABS8PTR4</accession>
<evidence type="ECO:0000313" key="11">
    <source>
        <dbReference type="Proteomes" id="UP001199816"/>
    </source>
</evidence>
<name>A0ABS8PTR4_9BACT</name>